<dbReference type="PIRSF" id="PIRSF006268">
    <property type="entry name" value="ApbE"/>
    <property type="match status" value="1"/>
</dbReference>
<evidence type="ECO:0000256" key="11">
    <source>
        <dbReference type="PIRNR" id="PIRNR006268"/>
    </source>
</evidence>
<accession>A0ABM9Z8B0</accession>
<comment type="similarity">
    <text evidence="11">Belongs to the ApbE family.</text>
</comment>
<gene>
    <name evidence="12" type="ORF">BAIG_00308</name>
</gene>
<evidence type="ECO:0000256" key="10">
    <source>
        <dbReference type="ARBA" id="ARBA00048540"/>
    </source>
</evidence>
<dbReference type="Pfam" id="PF02424">
    <property type="entry name" value="ApbE"/>
    <property type="match status" value="1"/>
</dbReference>
<proteinExistence type="inferred from homology"/>
<dbReference type="EC" id="2.7.1.180" evidence="2 11"/>
<dbReference type="Gene3D" id="3.10.520.10">
    <property type="entry name" value="ApbE-like domains"/>
    <property type="match status" value="1"/>
</dbReference>
<keyword evidence="7 11" id="KW-0274">FAD</keyword>
<evidence type="ECO:0000256" key="5">
    <source>
        <dbReference type="ARBA" id="ARBA00022679"/>
    </source>
</evidence>
<evidence type="ECO:0000256" key="8">
    <source>
        <dbReference type="ARBA" id="ARBA00022842"/>
    </source>
</evidence>
<evidence type="ECO:0000313" key="12">
    <source>
        <dbReference type="EMBL" id="EEX95920.1"/>
    </source>
</evidence>
<organism evidence="12 13">
    <name type="scientific">Brucella ceti M644/93/1</name>
    <dbReference type="NCBI Taxonomy" id="520459"/>
    <lineage>
        <taxon>Bacteria</taxon>
        <taxon>Pseudomonadati</taxon>
        <taxon>Pseudomonadota</taxon>
        <taxon>Alphaproteobacteria</taxon>
        <taxon>Hyphomicrobiales</taxon>
        <taxon>Brucellaceae</taxon>
        <taxon>Brucella/Ochrobactrum group</taxon>
        <taxon>Brucella</taxon>
    </lineage>
</organism>
<dbReference type="InterPro" id="IPR003374">
    <property type="entry name" value="ApbE-like_sf"/>
</dbReference>
<protein>
    <recommendedName>
        <fullName evidence="3 11">FAD:protein FMN transferase</fullName>
        <ecNumber evidence="2 11">2.7.1.180</ecNumber>
    </recommendedName>
    <alternativeName>
        <fullName evidence="9 11">Flavin transferase</fullName>
    </alternativeName>
</protein>
<dbReference type="SUPFAM" id="SSF143631">
    <property type="entry name" value="ApbE-like"/>
    <property type="match status" value="1"/>
</dbReference>
<sequence>MSKMFTDLKRHGLNGPTMRTRWSAIFYAAADFDIAPLRRALQQAVDEVDMQMSTWKPDSDLMRLNRAPVGVWVEVPARLMEVLRLAIEIGRATGGAFDAAMGDAVKAWGFGPMEADQRLISEALAGPRVAAHDALELDISAMRVRKRAAVTLDLNGIAKGYGVDRLADTLESFGIHSGLVGIDGEMPDYNRRAPHSVLALHNGAVATSGDYRHWVVAGGHRLSHTMDPHRGAPLSTPPASVTVVAKTCAQADAFATALMVLGPIAGSKLAQSLGLDVLFLLRDGETIRPQPVGALFSGHPYPLQKLG</sequence>
<reference evidence="12 13" key="1">
    <citation type="submission" date="2008-12" db="EMBL/GenBank/DDBJ databases">
        <title>The Genome Sequence of Brucella ceti M644/93/1.</title>
        <authorList>
            <consortium name="The Broad Institute Genome Sequencing Platform"/>
            <person name="Ward D."/>
            <person name="Young S.K."/>
            <person name="Kodira C.D."/>
            <person name="Zeng Q."/>
            <person name="Koehrsen M."/>
            <person name="Alvarado L."/>
            <person name="Berlin A."/>
            <person name="Borenstein D."/>
            <person name="Chen Z."/>
            <person name="Engels R."/>
            <person name="Freedman E."/>
            <person name="Gellesch M."/>
            <person name="Goldberg J."/>
            <person name="Griggs A."/>
            <person name="Gujja S."/>
            <person name="Heiman D."/>
            <person name="Hepburn T."/>
            <person name="Howarth C."/>
            <person name="Jen D."/>
            <person name="Larson L."/>
            <person name="Lewis B."/>
            <person name="Mehta T."/>
            <person name="Park D."/>
            <person name="Pearson M."/>
            <person name="Roberts A."/>
            <person name="Saif S."/>
            <person name="Shea T."/>
            <person name="Shenoy N."/>
            <person name="Sisk P."/>
            <person name="Stolte C."/>
            <person name="Sykes S."/>
            <person name="Walk T."/>
            <person name="White J."/>
            <person name="Yandava C."/>
            <person name="Whatmore A.M."/>
            <person name="Perrett L.L."/>
            <person name="O'Callaghan D."/>
            <person name="Nusbaum C."/>
            <person name="Galagan J."/>
            <person name="Birren B."/>
        </authorList>
    </citation>
    <scope>NUCLEOTIDE SEQUENCE [LARGE SCALE GENOMIC DNA]</scope>
    <source>
        <strain evidence="12 13">M644/93/1</strain>
    </source>
</reference>
<dbReference type="EMBL" id="DS999669">
    <property type="protein sequence ID" value="EEX95920.1"/>
    <property type="molecule type" value="Genomic_DNA"/>
</dbReference>
<comment type="catalytic activity">
    <reaction evidence="10 11">
        <text>L-threonyl-[protein] + FAD = FMN-L-threonyl-[protein] + AMP + H(+)</text>
        <dbReference type="Rhea" id="RHEA:36847"/>
        <dbReference type="Rhea" id="RHEA-COMP:11060"/>
        <dbReference type="Rhea" id="RHEA-COMP:11061"/>
        <dbReference type="ChEBI" id="CHEBI:15378"/>
        <dbReference type="ChEBI" id="CHEBI:30013"/>
        <dbReference type="ChEBI" id="CHEBI:57692"/>
        <dbReference type="ChEBI" id="CHEBI:74257"/>
        <dbReference type="ChEBI" id="CHEBI:456215"/>
        <dbReference type="EC" id="2.7.1.180"/>
    </reaction>
</comment>
<keyword evidence="13" id="KW-1185">Reference proteome</keyword>
<dbReference type="InterPro" id="IPR024932">
    <property type="entry name" value="ApbE"/>
</dbReference>
<evidence type="ECO:0000256" key="1">
    <source>
        <dbReference type="ARBA" id="ARBA00001946"/>
    </source>
</evidence>
<keyword evidence="5 11" id="KW-0808">Transferase</keyword>
<evidence type="ECO:0000256" key="9">
    <source>
        <dbReference type="ARBA" id="ARBA00031306"/>
    </source>
</evidence>
<dbReference type="PANTHER" id="PTHR30040">
    <property type="entry name" value="THIAMINE BIOSYNTHESIS LIPOPROTEIN APBE"/>
    <property type="match status" value="1"/>
</dbReference>
<keyword evidence="4 11" id="KW-0285">Flavoprotein</keyword>
<evidence type="ECO:0000256" key="2">
    <source>
        <dbReference type="ARBA" id="ARBA00011955"/>
    </source>
</evidence>
<comment type="cofactor">
    <cofactor evidence="1">
        <name>Mg(2+)</name>
        <dbReference type="ChEBI" id="CHEBI:18420"/>
    </cofactor>
</comment>
<dbReference type="RefSeq" id="WP_006175747.1">
    <property type="nucleotide sequence ID" value="NZ_DS999669.1"/>
</dbReference>
<evidence type="ECO:0000313" key="13">
    <source>
        <dbReference type="Proteomes" id="UP000003990"/>
    </source>
</evidence>
<evidence type="ECO:0000256" key="7">
    <source>
        <dbReference type="ARBA" id="ARBA00022827"/>
    </source>
</evidence>
<name>A0ABM9Z8B0_9HYPH</name>
<evidence type="ECO:0000256" key="6">
    <source>
        <dbReference type="ARBA" id="ARBA00022723"/>
    </source>
</evidence>
<evidence type="ECO:0000256" key="4">
    <source>
        <dbReference type="ARBA" id="ARBA00022630"/>
    </source>
</evidence>
<dbReference type="Proteomes" id="UP000003990">
    <property type="component" value="Unassembled WGS sequence"/>
</dbReference>
<dbReference type="PANTHER" id="PTHR30040:SF2">
    <property type="entry name" value="FAD:PROTEIN FMN TRANSFERASE"/>
    <property type="match status" value="1"/>
</dbReference>
<keyword evidence="6 11" id="KW-0479">Metal-binding</keyword>
<evidence type="ECO:0000256" key="3">
    <source>
        <dbReference type="ARBA" id="ARBA00016337"/>
    </source>
</evidence>
<keyword evidence="8 11" id="KW-0460">Magnesium</keyword>